<evidence type="ECO:0000256" key="2">
    <source>
        <dbReference type="ARBA" id="ARBA00007151"/>
    </source>
</evidence>
<dbReference type="OrthoDB" id="9972728at2759"/>
<proteinExistence type="evidence at protein level"/>
<sequence length="233" mass="26711">MAASTRVLACSQTRTLFSNRIHPVFAVPVRTSVYHKGYREPIVDKTQLQELEAAGETKELKFAPIKAALSDVTSSVFYDPVLHKFINMLMRKGQKALATRNVESALFNVKKMQLTKYHREQDPDAKESIECNPVTILHKALENCRPVVELSPIKRGGITYQVPIPMTPNRARFLSMKWMLDAANDKDQRVPFEDQLAKEIMDAFNNQGRVVKKKHELHKQCEANKAYAHYRWS</sequence>
<dbReference type="GO" id="GO:0005840">
    <property type="term" value="C:ribosome"/>
    <property type="evidence" value="ECO:0000318"/>
    <property type="project" value="GO_Central"/>
</dbReference>
<dbReference type="GO" id="GO:0006412">
    <property type="term" value="P:translation"/>
    <property type="evidence" value="ECO:0000318"/>
    <property type="project" value="GO_Central"/>
</dbReference>
<dbReference type="Gene3D" id="1.10.455.10">
    <property type="entry name" value="Ribosomal protein S7 domain"/>
    <property type="match status" value="1"/>
</dbReference>
<dbReference type="SUPFAM" id="SSF47973">
    <property type="entry name" value="Ribosomal protein S7"/>
    <property type="match status" value="1"/>
</dbReference>
<dbReference type="InParanoid" id="B7PUX5"/>
<keyword evidence="12" id="KW-1185">Reference proteome</keyword>
<dbReference type="VEuPathDB" id="VectorBase:ISCI019788"/>
<evidence type="ECO:0000256" key="7">
    <source>
        <dbReference type="ARBA" id="ARBA00039306"/>
    </source>
</evidence>
<dbReference type="GO" id="GO:0005743">
    <property type="term" value="C:mitochondrial inner membrane"/>
    <property type="evidence" value="ECO:0007669"/>
    <property type="project" value="UniProtKB-ARBA"/>
</dbReference>
<reference evidence="10 12" key="1">
    <citation type="submission" date="2008-03" db="EMBL/GenBank/DDBJ databases">
        <title>Annotation of Ixodes scapularis.</title>
        <authorList>
            <consortium name="Ixodes scapularis Genome Project Consortium"/>
            <person name="Caler E."/>
            <person name="Hannick L.I."/>
            <person name="Bidwell S."/>
            <person name="Joardar V."/>
            <person name="Thiagarajan M."/>
            <person name="Amedeo P."/>
            <person name="Galinsky K.J."/>
            <person name="Schobel S."/>
            <person name="Inman J."/>
            <person name="Hostetler J."/>
            <person name="Miller J."/>
            <person name="Hammond M."/>
            <person name="Megy K."/>
            <person name="Lawson D."/>
            <person name="Kodira C."/>
            <person name="Sutton G."/>
            <person name="Meyer J."/>
            <person name="Hill C.A."/>
            <person name="Birren B."/>
            <person name="Nene V."/>
            <person name="Collins F."/>
            <person name="Alarcon-Chaidez F."/>
            <person name="Wikel S."/>
            <person name="Strausberg R."/>
        </authorList>
    </citation>
    <scope>NUCLEOTIDE SEQUENCE [LARGE SCALE GENOMIC DNA]</scope>
    <source>
        <strain evidence="12">Wikel</strain>
        <strain evidence="10">Wikel colony</strain>
    </source>
</reference>
<dbReference type="EMBL" id="DS795963">
    <property type="protein sequence ID" value="EEC10397.1"/>
    <property type="molecule type" value="Genomic_DNA"/>
</dbReference>
<evidence type="ECO:0000313" key="11">
    <source>
        <dbReference type="EnsemblMetazoa" id="ISCW019788-PA"/>
    </source>
</evidence>
<dbReference type="GO" id="GO:0019843">
    <property type="term" value="F:rRNA binding"/>
    <property type="evidence" value="ECO:0000318"/>
    <property type="project" value="GO_Central"/>
</dbReference>
<dbReference type="InterPro" id="IPR000235">
    <property type="entry name" value="Ribosomal_uS7"/>
</dbReference>
<accession>B7PUX5</accession>
<dbReference type="Pfam" id="PF00177">
    <property type="entry name" value="Ribosomal_S7"/>
    <property type="match status" value="1"/>
</dbReference>
<dbReference type="PANTHER" id="PTHR11205">
    <property type="entry name" value="RIBOSOMAL PROTEIN S7"/>
    <property type="match status" value="1"/>
</dbReference>
<evidence type="ECO:0000256" key="6">
    <source>
        <dbReference type="ARBA" id="ARBA00023274"/>
    </source>
</evidence>
<evidence type="ECO:0000259" key="9">
    <source>
        <dbReference type="Pfam" id="PF00177"/>
    </source>
</evidence>
<evidence type="ECO:0000313" key="10">
    <source>
        <dbReference type="EMBL" id="EEC10397.1"/>
    </source>
</evidence>
<dbReference type="EnsemblMetazoa" id="ISCW019788-RA">
    <property type="protein sequence ID" value="ISCW019788-PA"/>
    <property type="gene ID" value="ISCW019788"/>
</dbReference>
<organism>
    <name type="scientific">Ixodes scapularis</name>
    <name type="common">Black-legged tick</name>
    <name type="synonym">Deer tick</name>
    <dbReference type="NCBI Taxonomy" id="6945"/>
    <lineage>
        <taxon>Eukaryota</taxon>
        <taxon>Metazoa</taxon>
        <taxon>Ecdysozoa</taxon>
        <taxon>Arthropoda</taxon>
        <taxon>Chelicerata</taxon>
        <taxon>Arachnida</taxon>
        <taxon>Acari</taxon>
        <taxon>Parasitiformes</taxon>
        <taxon>Ixodida</taxon>
        <taxon>Ixodoidea</taxon>
        <taxon>Ixodidae</taxon>
        <taxon>Ixodinae</taxon>
        <taxon>Ixodes</taxon>
    </lineage>
</organism>
<evidence type="ECO:0000313" key="12">
    <source>
        <dbReference type="Proteomes" id="UP000001555"/>
    </source>
</evidence>
<gene>
    <name evidence="11" type="primary">8031710</name>
    <name evidence="10" type="ORF">IscW_ISCW019788</name>
</gene>
<dbReference type="STRING" id="6945.B7PUX5"/>
<evidence type="ECO:0000256" key="1">
    <source>
        <dbReference type="ARBA" id="ARBA00004173"/>
    </source>
</evidence>
<dbReference type="VEuPathDB" id="VectorBase:ISCP_037420"/>
<evidence type="ECO:0000256" key="4">
    <source>
        <dbReference type="ARBA" id="ARBA00022980"/>
    </source>
</evidence>
<name>B7PUX5_IXOSC</name>
<feature type="domain" description="Small ribosomal subunit protein uS7" evidence="9">
    <location>
        <begin position="74"/>
        <end position="225"/>
    </location>
</feature>
<dbReference type="FunCoup" id="B7PUX5">
    <property type="interactions" value="515"/>
</dbReference>
<comment type="subcellular location">
    <subcellularLocation>
        <location evidence="1">Mitochondrion</location>
    </subcellularLocation>
</comment>
<evidence type="ECO:0000256" key="5">
    <source>
        <dbReference type="ARBA" id="ARBA00023128"/>
    </source>
</evidence>
<comment type="similarity">
    <text evidence="2">Belongs to the universal ribosomal protein uS7 family.</text>
</comment>
<dbReference type="CDD" id="cd14870">
    <property type="entry name" value="uS7_Mitochondria_Mammalian"/>
    <property type="match status" value="1"/>
</dbReference>
<dbReference type="Proteomes" id="UP000001555">
    <property type="component" value="Unassembled WGS sequence"/>
</dbReference>
<dbReference type="EMBL" id="ABJB010212455">
    <property type="status" value="NOT_ANNOTATED_CDS"/>
    <property type="molecule type" value="Genomic_DNA"/>
</dbReference>
<dbReference type="VEuPathDB" id="VectorBase:ISCW019788"/>
<keyword evidence="3" id="KW-0809">Transit peptide</keyword>
<keyword evidence="6" id="KW-0687">Ribonucleoprotein</keyword>
<keyword evidence="5" id="KW-0496">Mitochondrion</keyword>
<dbReference type="HOGENOM" id="CLU_072226_0_1_1"/>
<dbReference type="FunFam" id="1.10.455.10:FF:000004">
    <property type="entry name" value="28S ribosomal protein S7, mitochondrial"/>
    <property type="match status" value="1"/>
</dbReference>
<dbReference type="GO" id="GO:0003735">
    <property type="term" value="F:structural constituent of ribosome"/>
    <property type="evidence" value="ECO:0000318"/>
    <property type="project" value="GO_Central"/>
</dbReference>
<dbReference type="InterPro" id="IPR023798">
    <property type="entry name" value="Ribosomal_uS7_dom"/>
</dbReference>
<keyword evidence="13" id="KW-1267">Proteomics identification</keyword>
<dbReference type="PaxDb" id="6945-B7PUX5"/>
<reference evidence="11" key="2">
    <citation type="submission" date="2020-05" db="UniProtKB">
        <authorList>
            <consortium name="EnsemblMetazoa"/>
        </authorList>
    </citation>
    <scope>IDENTIFICATION</scope>
    <source>
        <strain evidence="11">wikel</strain>
    </source>
</reference>
<protein>
    <recommendedName>
        <fullName evidence="7">Small ribosomal subunit protein uS7m</fullName>
    </recommendedName>
    <alternativeName>
        <fullName evidence="8">28S ribosomal protein S7, mitochondrial</fullName>
    </alternativeName>
</protein>
<dbReference type="GO" id="GO:0003729">
    <property type="term" value="F:mRNA binding"/>
    <property type="evidence" value="ECO:0000318"/>
    <property type="project" value="GO_Central"/>
</dbReference>
<dbReference type="OMA" id="HELHKQC"/>
<evidence type="ECO:0000256" key="3">
    <source>
        <dbReference type="ARBA" id="ARBA00022946"/>
    </source>
</evidence>
<dbReference type="AlphaFoldDB" id="B7PUX5"/>
<evidence type="ECO:0007829" key="13">
    <source>
        <dbReference type="PeptideAtlas" id="B7PUX5"/>
    </source>
</evidence>
<keyword evidence="4 10" id="KW-0689">Ribosomal protein</keyword>
<evidence type="ECO:0000256" key="8">
    <source>
        <dbReference type="ARBA" id="ARBA00041309"/>
    </source>
</evidence>
<dbReference type="InterPro" id="IPR036823">
    <property type="entry name" value="Ribosomal_uS7_dom_sf"/>
</dbReference>
<dbReference type="KEGG" id="isc:8031710"/>
<dbReference type="GO" id="GO:0005763">
    <property type="term" value="C:mitochondrial small ribosomal subunit"/>
    <property type="evidence" value="ECO:0000318"/>
    <property type="project" value="GO_Central"/>
</dbReference>